<dbReference type="Proteomes" id="UP000016935">
    <property type="component" value="Unassembled WGS sequence"/>
</dbReference>
<evidence type="ECO:0000313" key="2">
    <source>
        <dbReference type="Proteomes" id="UP000016935"/>
    </source>
</evidence>
<organism evidence="1 2">
    <name type="scientific">Exserohilum turcicum (strain 28A)</name>
    <name type="common">Northern leaf blight fungus</name>
    <name type="synonym">Setosphaeria turcica</name>
    <dbReference type="NCBI Taxonomy" id="671987"/>
    <lineage>
        <taxon>Eukaryota</taxon>
        <taxon>Fungi</taxon>
        <taxon>Dikarya</taxon>
        <taxon>Ascomycota</taxon>
        <taxon>Pezizomycotina</taxon>
        <taxon>Dothideomycetes</taxon>
        <taxon>Pleosporomycetidae</taxon>
        <taxon>Pleosporales</taxon>
        <taxon>Pleosporineae</taxon>
        <taxon>Pleosporaceae</taxon>
        <taxon>Exserohilum</taxon>
    </lineage>
</organism>
<dbReference type="AlphaFoldDB" id="R0K0C8"/>
<dbReference type="SUPFAM" id="SSF48179">
    <property type="entry name" value="6-phosphogluconate dehydrogenase C-terminal domain-like"/>
    <property type="match status" value="1"/>
</dbReference>
<evidence type="ECO:0000313" key="1">
    <source>
        <dbReference type="EMBL" id="EOA81917.1"/>
    </source>
</evidence>
<dbReference type="Gene3D" id="1.10.1040.10">
    <property type="entry name" value="N-(1-d-carboxylethyl)-l-norvaline Dehydrogenase, domain 2"/>
    <property type="match status" value="1"/>
</dbReference>
<dbReference type="InterPro" id="IPR008927">
    <property type="entry name" value="6-PGluconate_DH-like_C_sf"/>
</dbReference>
<dbReference type="STRING" id="671987.R0K0C8"/>
<dbReference type="OrthoDB" id="435038at2759"/>
<reference evidence="1 2" key="1">
    <citation type="journal article" date="2012" name="PLoS Pathog.">
        <title>Diverse lifestyles and strategies of plant pathogenesis encoded in the genomes of eighteen Dothideomycetes fungi.</title>
        <authorList>
            <person name="Ohm R.A."/>
            <person name="Feau N."/>
            <person name="Henrissat B."/>
            <person name="Schoch C.L."/>
            <person name="Horwitz B.A."/>
            <person name="Barry K.W."/>
            <person name="Condon B.J."/>
            <person name="Copeland A.C."/>
            <person name="Dhillon B."/>
            <person name="Glaser F."/>
            <person name="Hesse C.N."/>
            <person name="Kosti I."/>
            <person name="LaButti K."/>
            <person name="Lindquist E.A."/>
            <person name="Lucas S."/>
            <person name="Salamov A.A."/>
            <person name="Bradshaw R.E."/>
            <person name="Ciuffetti L."/>
            <person name="Hamelin R.C."/>
            <person name="Kema G.H.J."/>
            <person name="Lawrence C."/>
            <person name="Scott J.A."/>
            <person name="Spatafora J.W."/>
            <person name="Turgeon B.G."/>
            <person name="de Wit P.J.G.M."/>
            <person name="Zhong S."/>
            <person name="Goodwin S.B."/>
            <person name="Grigoriev I.V."/>
        </authorList>
    </citation>
    <scope>NUCLEOTIDE SEQUENCE [LARGE SCALE GENOMIC DNA]</scope>
    <source>
        <strain evidence="2">28A</strain>
    </source>
</reference>
<gene>
    <name evidence="1" type="ORF">SETTUDRAFT_181214</name>
</gene>
<dbReference type="eggNOG" id="KOG0409">
    <property type="taxonomic scope" value="Eukaryota"/>
</dbReference>
<proteinExistence type="predicted"/>
<sequence length="142" mass="15027">MTLLSEAHVLAETSQLSSCVLDSLLELHFGTYALGVSRRLTSVAYLPAVGLEPASSLELGVRDVAHAVGVARENGMALRIGDLYLEAAGEAIKYGLETGRKCDSSAVYGVVRRRAGLEFETRVVRERDGMGEGEGGGVMEVG</sequence>
<name>R0K0C8_EXST2</name>
<keyword evidence="2" id="KW-1185">Reference proteome</keyword>
<dbReference type="InterPro" id="IPR013328">
    <property type="entry name" value="6PGD_dom2"/>
</dbReference>
<dbReference type="EMBL" id="KB908855">
    <property type="protein sequence ID" value="EOA81917.1"/>
    <property type="molecule type" value="Genomic_DNA"/>
</dbReference>
<protein>
    <submittedName>
        <fullName evidence="1">Uncharacterized protein</fullName>
    </submittedName>
</protein>
<dbReference type="GeneID" id="19401831"/>
<dbReference type="RefSeq" id="XP_008030286.1">
    <property type="nucleotide sequence ID" value="XM_008032095.1"/>
</dbReference>
<reference evidence="1 2" key="2">
    <citation type="journal article" date="2013" name="PLoS Genet.">
        <title>Comparative genome structure, secondary metabolite, and effector coding capacity across Cochliobolus pathogens.</title>
        <authorList>
            <person name="Condon B.J."/>
            <person name="Leng Y."/>
            <person name="Wu D."/>
            <person name="Bushley K.E."/>
            <person name="Ohm R.A."/>
            <person name="Otillar R."/>
            <person name="Martin J."/>
            <person name="Schackwitz W."/>
            <person name="Grimwood J."/>
            <person name="MohdZainudin N."/>
            <person name="Xue C."/>
            <person name="Wang R."/>
            <person name="Manning V.A."/>
            <person name="Dhillon B."/>
            <person name="Tu Z.J."/>
            <person name="Steffenson B.J."/>
            <person name="Salamov A."/>
            <person name="Sun H."/>
            <person name="Lowry S."/>
            <person name="LaButti K."/>
            <person name="Han J."/>
            <person name="Copeland A."/>
            <person name="Lindquist E."/>
            <person name="Barry K."/>
            <person name="Schmutz J."/>
            <person name="Baker S.E."/>
            <person name="Ciuffetti L.M."/>
            <person name="Grigoriev I.V."/>
            <person name="Zhong S."/>
            <person name="Turgeon B.G."/>
        </authorList>
    </citation>
    <scope>NUCLEOTIDE SEQUENCE [LARGE SCALE GENOMIC DNA]</scope>
    <source>
        <strain evidence="2">28A</strain>
    </source>
</reference>
<dbReference type="HOGENOM" id="CLU_1817002_0_0_1"/>
<accession>R0K0C8</accession>